<dbReference type="InterPro" id="IPR023780">
    <property type="entry name" value="Chromo_domain"/>
</dbReference>
<gene>
    <name evidence="2" type="ORF">BDV98DRAFT_509526</name>
</gene>
<name>A0A5C3QEJ7_9AGAR</name>
<dbReference type="Pfam" id="PF18723">
    <property type="entry name" value="HMUDK_hel"/>
    <property type="match status" value="1"/>
</dbReference>
<dbReference type="Pfam" id="PF00385">
    <property type="entry name" value="Chromo"/>
    <property type="match status" value="1"/>
</dbReference>
<feature type="domain" description="Chromo" evidence="1">
    <location>
        <begin position="355"/>
        <end position="405"/>
    </location>
</feature>
<dbReference type="OrthoDB" id="433924at2759"/>
<dbReference type="STRING" id="1884261.A0A5C3QEJ7"/>
<accession>A0A5C3QEJ7</accession>
<dbReference type="CDD" id="cd00024">
    <property type="entry name" value="CD_CSD"/>
    <property type="match status" value="1"/>
</dbReference>
<organism evidence="2 3">
    <name type="scientific">Pterulicium gracile</name>
    <dbReference type="NCBI Taxonomy" id="1884261"/>
    <lineage>
        <taxon>Eukaryota</taxon>
        <taxon>Fungi</taxon>
        <taxon>Dikarya</taxon>
        <taxon>Basidiomycota</taxon>
        <taxon>Agaricomycotina</taxon>
        <taxon>Agaricomycetes</taxon>
        <taxon>Agaricomycetidae</taxon>
        <taxon>Agaricales</taxon>
        <taxon>Pleurotineae</taxon>
        <taxon>Pterulaceae</taxon>
        <taxon>Pterulicium</taxon>
    </lineage>
</organism>
<dbReference type="GO" id="GO:0006338">
    <property type="term" value="P:chromatin remodeling"/>
    <property type="evidence" value="ECO:0007669"/>
    <property type="project" value="UniProtKB-ARBA"/>
</dbReference>
<evidence type="ECO:0000313" key="3">
    <source>
        <dbReference type="Proteomes" id="UP000305067"/>
    </source>
</evidence>
<keyword evidence="3" id="KW-1185">Reference proteome</keyword>
<evidence type="ECO:0000313" key="2">
    <source>
        <dbReference type="EMBL" id="TFL00122.1"/>
    </source>
</evidence>
<reference evidence="2 3" key="1">
    <citation type="journal article" date="2019" name="Nat. Ecol. Evol.">
        <title>Megaphylogeny resolves global patterns of mushroom evolution.</title>
        <authorList>
            <person name="Varga T."/>
            <person name="Krizsan K."/>
            <person name="Foldi C."/>
            <person name="Dima B."/>
            <person name="Sanchez-Garcia M."/>
            <person name="Sanchez-Ramirez S."/>
            <person name="Szollosi G.J."/>
            <person name="Szarkandi J.G."/>
            <person name="Papp V."/>
            <person name="Albert L."/>
            <person name="Andreopoulos W."/>
            <person name="Angelini C."/>
            <person name="Antonin V."/>
            <person name="Barry K.W."/>
            <person name="Bougher N.L."/>
            <person name="Buchanan P."/>
            <person name="Buyck B."/>
            <person name="Bense V."/>
            <person name="Catcheside P."/>
            <person name="Chovatia M."/>
            <person name="Cooper J."/>
            <person name="Damon W."/>
            <person name="Desjardin D."/>
            <person name="Finy P."/>
            <person name="Geml J."/>
            <person name="Haridas S."/>
            <person name="Hughes K."/>
            <person name="Justo A."/>
            <person name="Karasinski D."/>
            <person name="Kautmanova I."/>
            <person name="Kiss B."/>
            <person name="Kocsube S."/>
            <person name="Kotiranta H."/>
            <person name="LaButti K.M."/>
            <person name="Lechner B.E."/>
            <person name="Liimatainen K."/>
            <person name="Lipzen A."/>
            <person name="Lukacs Z."/>
            <person name="Mihaltcheva S."/>
            <person name="Morgado L.N."/>
            <person name="Niskanen T."/>
            <person name="Noordeloos M.E."/>
            <person name="Ohm R.A."/>
            <person name="Ortiz-Santana B."/>
            <person name="Ovrebo C."/>
            <person name="Racz N."/>
            <person name="Riley R."/>
            <person name="Savchenko A."/>
            <person name="Shiryaev A."/>
            <person name="Soop K."/>
            <person name="Spirin V."/>
            <person name="Szebenyi C."/>
            <person name="Tomsovsky M."/>
            <person name="Tulloss R.E."/>
            <person name="Uehling J."/>
            <person name="Grigoriev I.V."/>
            <person name="Vagvolgyi C."/>
            <person name="Papp T."/>
            <person name="Martin F.M."/>
            <person name="Miettinen O."/>
            <person name="Hibbett D.S."/>
            <person name="Nagy L.G."/>
        </authorList>
    </citation>
    <scope>NUCLEOTIDE SEQUENCE [LARGE SCALE GENOMIC DNA]</scope>
    <source>
        <strain evidence="2 3">CBS 309.79</strain>
    </source>
</reference>
<dbReference type="Gene3D" id="2.40.50.40">
    <property type="match status" value="1"/>
</dbReference>
<dbReference type="Proteomes" id="UP000305067">
    <property type="component" value="Unassembled WGS sequence"/>
</dbReference>
<dbReference type="InterPro" id="IPR016197">
    <property type="entry name" value="Chromo-like_dom_sf"/>
</dbReference>
<dbReference type="InterPro" id="IPR000953">
    <property type="entry name" value="Chromo/chromo_shadow_dom"/>
</dbReference>
<dbReference type="SMART" id="SM00298">
    <property type="entry name" value="CHROMO"/>
    <property type="match status" value="1"/>
</dbReference>
<dbReference type="SUPFAM" id="SSF54160">
    <property type="entry name" value="Chromo domain-like"/>
    <property type="match status" value="1"/>
</dbReference>
<sequence>MDRPKVVVVNGVELQTTVVFDTFFRWCAERQAIDKRKRAGEPAPWTQDKILRNYKFTNVYPVSDRGSQFLIKSVIEKGSQEPVDVLFRILLYQAFARPSTFELIEKHCSPLTWANYSREKIAPLLKKVNKSKTAVFTAAYQNLPPPFDEEKTQIDRALRLVEVLMDRDFLGELAQVEYFGEVYEILTTYQNFGPFHSFQMMRALSYTNIIHFHRNDWAIAGPGTVSGMRKMFGDSFSQTTDLDFQLSIMRWFVDNAPAQFQRLGLEFDGLGPDHLPLSVIDVEHAICEVDKYARLAHPKIKGTKERKSIKACYKVKEGSGEGKVEPMRLPKAWDNPKSKVERICPRPIVASETRYIVEKILGHETDKNGKIKYIIKWEGYLKTSKEPKEHLDGAMDMLREYRAKKGLPALK</sequence>
<dbReference type="AlphaFoldDB" id="A0A5C3QEJ7"/>
<protein>
    <recommendedName>
        <fullName evidence="1">Chromo domain-containing protein</fullName>
    </recommendedName>
</protein>
<dbReference type="InterPro" id="IPR040684">
    <property type="entry name" value="HMUDK_hel"/>
</dbReference>
<dbReference type="EMBL" id="ML178830">
    <property type="protein sequence ID" value="TFL00122.1"/>
    <property type="molecule type" value="Genomic_DNA"/>
</dbReference>
<dbReference type="PROSITE" id="PS50013">
    <property type="entry name" value="CHROMO_2"/>
    <property type="match status" value="1"/>
</dbReference>
<proteinExistence type="predicted"/>
<evidence type="ECO:0000259" key="1">
    <source>
        <dbReference type="PROSITE" id="PS50013"/>
    </source>
</evidence>